<feature type="domain" description="HTH marR-type" evidence="1">
    <location>
        <begin position="10"/>
        <end position="156"/>
    </location>
</feature>
<dbReference type="InterPro" id="IPR036390">
    <property type="entry name" value="WH_DNA-bd_sf"/>
</dbReference>
<dbReference type="RefSeq" id="WP_309814622.1">
    <property type="nucleotide sequence ID" value="NZ_JBDXMX010000002.1"/>
</dbReference>
<keyword evidence="3" id="KW-1185">Reference proteome</keyword>
<accession>A0ABV0IG04</accession>
<dbReference type="PANTHER" id="PTHR33164:SF43">
    <property type="entry name" value="HTH-TYPE TRANSCRIPTIONAL REPRESSOR YETL"/>
    <property type="match status" value="1"/>
</dbReference>
<sequence>MTAAGPPAETPDLGDLMHAAFRRLRHRWSHQLAPFELTPYQFRALGTVGGGGHGPSHHEHERTAEEGLRLKDIAERLRIAPRSATEVIDQLQAKGLVERRPDPADRRATRISLTPVGLALRDEVREARRREAGDYFAVLSQRDRAELARLLGELVRGQE</sequence>
<dbReference type="PANTHER" id="PTHR33164">
    <property type="entry name" value="TRANSCRIPTIONAL REGULATOR, MARR FAMILY"/>
    <property type="match status" value="1"/>
</dbReference>
<evidence type="ECO:0000313" key="2">
    <source>
        <dbReference type="EMBL" id="MEO9247095.1"/>
    </source>
</evidence>
<dbReference type="EMBL" id="JBDXMX010000002">
    <property type="protein sequence ID" value="MEO9247095.1"/>
    <property type="molecule type" value="Genomic_DNA"/>
</dbReference>
<dbReference type="Gene3D" id="1.10.10.10">
    <property type="entry name" value="Winged helix-like DNA-binding domain superfamily/Winged helix DNA-binding domain"/>
    <property type="match status" value="1"/>
</dbReference>
<comment type="caution">
    <text evidence="2">The sequence shown here is derived from an EMBL/GenBank/DDBJ whole genome shotgun (WGS) entry which is preliminary data.</text>
</comment>
<name>A0ABV0IG04_9MICC</name>
<dbReference type="Pfam" id="PF01047">
    <property type="entry name" value="MarR"/>
    <property type="match status" value="1"/>
</dbReference>
<dbReference type="SUPFAM" id="SSF46785">
    <property type="entry name" value="Winged helix' DNA-binding domain"/>
    <property type="match status" value="1"/>
</dbReference>
<evidence type="ECO:0000313" key="3">
    <source>
        <dbReference type="Proteomes" id="UP001484097"/>
    </source>
</evidence>
<dbReference type="SMART" id="SM00347">
    <property type="entry name" value="HTH_MARR"/>
    <property type="match status" value="1"/>
</dbReference>
<evidence type="ECO:0000259" key="1">
    <source>
        <dbReference type="PROSITE" id="PS50995"/>
    </source>
</evidence>
<gene>
    <name evidence="2" type="ORF">ABDK96_05335</name>
</gene>
<protein>
    <submittedName>
        <fullName evidence="2">MarR family transcriptional regulator</fullName>
    </submittedName>
</protein>
<dbReference type="Proteomes" id="UP001484097">
    <property type="component" value="Unassembled WGS sequence"/>
</dbReference>
<reference evidence="2 3" key="1">
    <citation type="submission" date="2024-05" db="EMBL/GenBank/DDBJ databases">
        <authorList>
            <person name="Yi C."/>
        </authorList>
    </citation>
    <scope>NUCLEOTIDE SEQUENCE [LARGE SCALE GENOMIC DNA]</scope>
    <source>
        <strain evidence="2 3">XS13</strain>
    </source>
</reference>
<dbReference type="InterPro" id="IPR036388">
    <property type="entry name" value="WH-like_DNA-bd_sf"/>
</dbReference>
<proteinExistence type="predicted"/>
<dbReference type="InterPro" id="IPR039422">
    <property type="entry name" value="MarR/SlyA-like"/>
</dbReference>
<dbReference type="PROSITE" id="PS50995">
    <property type="entry name" value="HTH_MARR_2"/>
    <property type="match status" value="1"/>
</dbReference>
<organism evidence="2 3">
    <name type="scientific">Citricoccus nitrophenolicus</name>
    <dbReference type="NCBI Taxonomy" id="863575"/>
    <lineage>
        <taxon>Bacteria</taxon>
        <taxon>Bacillati</taxon>
        <taxon>Actinomycetota</taxon>
        <taxon>Actinomycetes</taxon>
        <taxon>Micrococcales</taxon>
        <taxon>Micrococcaceae</taxon>
        <taxon>Citricoccus</taxon>
    </lineage>
</organism>
<dbReference type="PRINTS" id="PR00598">
    <property type="entry name" value="HTHMARR"/>
</dbReference>
<dbReference type="InterPro" id="IPR000835">
    <property type="entry name" value="HTH_MarR-typ"/>
</dbReference>